<dbReference type="CDD" id="cd06462">
    <property type="entry name" value="Peptidase_S24_S26"/>
    <property type="match status" value="1"/>
</dbReference>
<comment type="caution">
    <text evidence="2">The sequence shown here is derived from an EMBL/GenBank/DDBJ whole genome shotgun (WGS) entry which is preliminary data.</text>
</comment>
<dbReference type="InterPro" id="IPR001733">
    <property type="entry name" value="Peptidase_S26B"/>
</dbReference>
<keyword evidence="3" id="KW-1185">Reference proteome</keyword>
<proteinExistence type="predicted"/>
<reference evidence="3" key="1">
    <citation type="journal article" date="2019" name="Int. J. Syst. Evol. Microbiol.">
        <title>The Global Catalogue of Microorganisms (GCM) 10K type strain sequencing project: providing services to taxonomists for standard genome sequencing and annotation.</title>
        <authorList>
            <consortium name="The Broad Institute Genomics Platform"/>
            <consortium name="The Broad Institute Genome Sequencing Center for Infectious Disease"/>
            <person name="Wu L."/>
            <person name="Ma J."/>
        </authorList>
    </citation>
    <scope>NUCLEOTIDE SEQUENCE [LARGE SCALE GENOMIC DNA]</scope>
    <source>
        <strain evidence="3">JCM 16703</strain>
    </source>
</reference>
<dbReference type="RefSeq" id="WP_344734539.1">
    <property type="nucleotide sequence ID" value="NZ_BAAAZH010000025.1"/>
</dbReference>
<evidence type="ECO:0000256" key="1">
    <source>
        <dbReference type="NCBIfam" id="TIGR02228"/>
    </source>
</evidence>
<gene>
    <name evidence="2" type="ORF">GCM10022215_32750</name>
</gene>
<protein>
    <recommendedName>
        <fullName evidence="1">Signal peptidase I</fullName>
        <ecNumber evidence="1">3.4.21.89</ecNumber>
    </recommendedName>
</protein>
<sequence length="321" mass="32349">MSRPISRVLRLAVRLPARVLLATAAVVGLVCLGGAIAAAVTGGQAVVVRSGSMEPALPIGSLAVLHPVPVTSVRVGDAASVLVRPDERVTHRIVAIDRPSADVIRLHLRGDANAVADPEPVDLGASARVQVVAFAVPQAGRAIAWLQGPTGRLVLLAYLGALVLILARGPATPSGPSGLSGPSGRGRRRLARGATATVTAGVVLASGGTAEAAAWTDPVALTGTSLQPVTPTPPTVNCPGSLGVGAITFTWAAVPNATSYTVNYGSSGSQSTVVTSPTITLNGLITGGKFSVRTNYNAWQSAASSPVRTYTVTLALLSTCS</sequence>
<dbReference type="EMBL" id="BAAAZH010000025">
    <property type="protein sequence ID" value="GAA4124782.1"/>
    <property type="molecule type" value="Genomic_DNA"/>
</dbReference>
<dbReference type="EC" id="3.4.21.89" evidence="1"/>
<evidence type="ECO:0000313" key="3">
    <source>
        <dbReference type="Proteomes" id="UP001501495"/>
    </source>
</evidence>
<accession>A0ABP7XRZ0</accession>
<name>A0ABP7XRZ0_9ACTN</name>
<dbReference type="NCBIfam" id="TIGR02228">
    <property type="entry name" value="sigpep_I_arch"/>
    <property type="match status" value="1"/>
</dbReference>
<organism evidence="2 3">
    <name type="scientific">Nocardioides fonticola</name>
    <dbReference type="NCBI Taxonomy" id="450363"/>
    <lineage>
        <taxon>Bacteria</taxon>
        <taxon>Bacillati</taxon>
        <taxon>Actinomycetota</taxon>
        <taxon>Actinomycetes</taxon>
        <taxon>Propionibacteriales</taxon>
        <taxon>Nocardioidaceae</taxon>
        <taxon>Nocardioides</taxon>
    </lineage>
</organism>
<evidence type="ECO:0000313" key="2">
    <source>
        <dbReference type="EMBL" id="GAA4124782.1"/>
    </source>
</evidence>
<dbReference type="Proteomes" id="UP001501495">
    <property type="component" value="Unassembled WGS sequence"/>
</dbReference>